<dbReference type="Proteomes" id="UP000460317">
    <property type="component" value="Unassembled WGS sequence"/>
</dbReference>
<dbReference type="SMART" id="SM00850">
    <property type="entry name" value="LytTR"/>
    <property type="match status" value="1"/>
</dbReference>
<dbReference type="InterPro" id="IPR007492">
    <property type="entry name" value="LytTR_DNA-bd_dom"/>
</dbReference>
<evidence type="ECO:0000313" key="1">
    <source>
        <dbReference type="EMBL" id="KAB4454320.1"/>
    </source>
</evidence>
<protein>
    <submittedName>
        <fullName evidence="1">LytTR family transcriptional regulator</fullName>
    </submittedName>
</protein>
<dbReference type="RefSeq" id="WP_070750826.1">
    <property type="nucleotide sequence ID" value="NZ_CAXTJI010000011.1"/>
</dbReference>
<proteinExistence type="predicted"/>
<sequence>MKHDTITFHETDIFISNHSKNLLLKYCDIVAITTDRPYIAIHTKYDIKEILINSTLHEIIGQLPCVFFLSNQSTIINLFYLSAYTQKDSEYLLYLNNGQKYKVARRKRKEFKAKLLYLKENCSLDCARKITCNNICLMQSQQEEFNIQLPNSTQNLTK</sequence>
<dbReference type="GO" id="GO:0003677">
    <property type="term" value="F:DNA binding"/>
    <property type="evidence" value="ECO:0007669"/>
    <property type="project" value="InterPro"/>
</dbReference>
<comment type="caution">
    <text evidence="1">The sequence shown here is derived from an EMBL/GenBank/DDBJ whole genome shotgun (WGS) entry which is preliminary data.</text>
</comment>
<dbReference type="EMBL" id="WCSB01000003">
    <property type="protein sequence ID" value="KAB4454320.1"/>
    <property type="molecule type" value="Genomic_DNA"/>
</dbReference>
<name>A0A2J6A4K3_BACT4</name>
<dbReference type="AlphaFoldDB" id="A0A2J6A4K3"/>
<gene>
    <name evidence="1" type="ORF">GAN93_05595</name>
</gene>
<dbReference type="PROSITE" id="PS50930">
    <property type="entry name" value="HTH_LYTTR"/>
    <property type="match status" value="1"/>
</dbReference>
<evidence type="ECO:0000313" key="2">
    <source>
        <dbReference type="Proteomes" id="UP000460317"/>
    </source>
</evidence>
<organism evidence="1 2">
    <name type="scientific">Bacteroides thetaiotaomicron</name>
    <dbReference type="NCBI Taxonomy" id="818"/>
    <lineage>
        <taxon>Bacteria</taxon>
        <taxon>Pseudomonadati</taxon>
        <taxon>Bacteroidota</taxon>
        <taxon>Bacteroidia</taxon>
        <taxon>Bacteroidales</taxon>
        <taxon>Bacteroidaceae</taxon>
        <taxon>Bacteroides</taxon>
    </lineage>
</organism>
<dbReference type="Gene3D" id="2.40.50.1020">
    <property type="entry name" value="LytTr DNA-binding domain"/>
    <property type="match status" value="1"/>
</dbReference>
<reference evidence="1 2" key="1">
    <citation type="journal article" date="2019" name="Nat. Med.">
        <title>A library of human gut bacterial isolates paired with longitudinal multiomics data enables mechanistic microbiome research.</title>
        <authorList>
            <person name="Poyet M."/>
            <person name="Groussin M."/>
            <person name="Gibbons S.M."/>
            <person name="Avila-Pacheco J."/>
            <person name="Jiang X."/>
            <person name="Kearney S.M."/>
            <person name="Perrotta A.R."/>
            <person name="Berdy B."/>
            <person name="Zhao S."/>
            <person name="Lieberman T.D."/>
            <person name="Swanson P.K."/>
            <person name="Smith M."/>
            <person name="Roesemann S."/>
            <person name="Alexander J.E."/>
            <person name="Rich S.A."/>
            <person name="Livny J."/>
            <person name="Vlamakis H."/>
            <person name="Clish C."/>
            <person name="Bullock K."/>
            <person name="Deik A."/>
            <person name="Scott J."/>
            <person name="Pierce K.A."/>
            <person name="Xavier R.J."/>
            <person name="Alm E.J."/>
        </authorList>
    </citation>
    <scope>NUCLEOTIDE SEQUENCE [LARGE SCALE GENOMIC DNA]</scope>
    <source>
        <strain evidence="1 2">BIOML-A165</strain>
    </source>
</reference>
<accession>A0A2J6A4K3</accession>
<dbReference type="Pfam" id="PF04397">
    <property type="entry name" value="LytTR"/>
    <property type="match status" value="1"/>
</dbReference>